<organism evidence="1 2">
    <name type="scientific">Paxillus rubicundulus Ve08.2h10</name>
    <dbReference type="NCBI Taxonomy" id="930991"/>
    <lineage>
        <taxon>Eukaryota</taxon>
        <taxon>Fungi</taxon>
        <taxon>Dikarya</taxon>
        <taxon>Basidiomycota</taxon>
        <taxon>Agaricomycotina</taxon>
        <taxon>Agaricomycetes</taxon>
        <taxon>Agaricomycetidae</taxon>
        <taxon>Boletales</taxon>
        <taxon>Paxilineae</taxon>
        <taxon>Paxillaceae</taxon>
        <taxon>Paxillus</taxon>
    </lineage>
</organism>
<evidence type="ECO:0000313" key="2">
    <source>
        <dbReference type="Proteomes" id="UP000054538"/>
    </source>
</evidence>
<dbReference type="Proteomes" id="UP000054538">
    <property type="component" value="Unassembled WGS sequence"/>
</dbReference>
<dbReference type="EMBL" id="KN825896">
    <property type="protein sequence ID" value="KIK80946.1"/>
    <property type="molecule type" value="Genomic_DNA"/>
</dbReference>
<reference evidence="1 2" key="1">
    <citation type="submission" date="2014-04" db="EMBL/GenBank/DDBJ databases">
        <authorList>
            <consortium name="DOE Joint Genome Institute"/>
            <person name="Kuo A."/>
            <person name="Kohler A."/>
            <person name="Jargeat P."/>
            <person name="Nagy L.G."/>
            <person name="Floudas D."/>
            <person name="Copeland A."/>
            <person name="Barry K.W."/>
            <person name="Cichocki N."/>
            <person name="Veneault-Fourrey C."/>
            <person name="LaButti K."/>
            <person name="Lindquist E.A."/>
            <person name="Lipzen A."/>
            <person name="Lundell T."/>
            <person name="Morin E."/>
            <person name="Murat C."/>
            <person name="Sun H."/>
            <person name="Tunlid A."/>
            <person name="Henrissat B."/>
            <person name="Grigoriev I.V."/>
            <person name="Hibbett D.S."/>
            <person name="Martin F."/>
            <person name="Nordberg H.P."/>
            <person name="Cantor M.N."/>
            <person name="Hua S.X."/>
        </authorList>
    </citation>
    <scope>NUCLEOTIDE SEQUENCE [LARGE SCALE GENOMIC DNA]</scope>
    <source>
        <strain evidence="1 2">Ve08.2h10</strain>
    </source>
</reference>
<dbReference type="InParanoid" id="A0A0D0DAK8"/>
<protein>
    <submittedName>
        <fullName evidence="1">Uncharacterized protein</fullName>
    </submittedName>
</protein>
<dbReference type="AlphaFoldDB" id="A0A0D0DAK8"/>
<sequence>MKEIWIHQESYIKYLCDQYKMTDANPVSLPMDPNHPFGCDTDSFPAIQNLKHTFQKLVSELMYLLIPSSPGNHCPIIVLSATCMQMDIAHVVQHLSQQCAHPEAQHYAAGK</sequence>
<gene>
    <name evidence="1" type="ORF">PAXRUDRAFT_157285</name>
</gene>
<name>A0A0D0DAK8_9AGAM</name>
<evidence type="ECO:0000313" key="1">
    <source>
        <dbReference type="EMBL" id="KIK80946.1"/>
    </source>
</evidence>
<dbReference type="OrthoDB" id="2685626at2759"/>
<reference evidence="2" key="2">
    <citation type="submission" date="2015-01" db="EMBL/GenBank/DDBJ databases">
        <title>Evolutionary Origins and Diversification of the Mycorrhizal Mutualists.</title>
        <authorList>
            <consortium name="DOE Joint Genome Institute"/>
            <consortium name="Mycorrhizal Genomics Consortium"/>
            <person name="Kohler A."/>
            <person name="Kuo A."/>
            <person name="Nagy L.G."/>
            <person name="Floudas D."/>
            <person name="Copeland A."/>
            <person name="Barry K.W."/>
            <person name="Cichocki N."/>
            <person name="Veneault-Fourrey C."/>
            <person name="LaButti K."/>
            <person name="Lindquist E.A."/>
            <person name="Lipzen A."/>
            <person name="Lundell T."/>
            <person name="Morin E."/>
            <person name="Murat C."/>
            <person name="Riley R."/>
            <person name="Ohm R."/>
            <person name="Sun H."/>
            <person name="Tunlid A."/>
            <person name="Henrissat B."/>
            <person name="Grigoriev I.V."/>
            <person name="Hibbett D.S."/>
            <person name="Martin F."/>
        </authorList>
    </citation>
    <scope>NUCLEOTIDE SEQUENCE [LARGE SCALE GENOMIC DNA]</scope>
    <source>
        <strain evidence="2">Ve08.2h10</strain>
    </source>
</reference>
<keyword evidence="2" id="KW-1185">Reference proteome</keyword>
<proteinExistence type="predicted"/>
<accession>A0A0D0DAK8</accession>
<dbReference type="HOGENOM" id="CLU_182668_0_0_1"/>
<dbReference type="STRING" id="930991.A0A0D0DAK8"/>